<keyword evidence="2" id="KW-1185">Reference proteome</keyword>
<dbReference type="EMBL" id="MSFU01000009">
    <property type="protein sequence ID" value="PWY75747.1"/>
    <property type="molecule type" value="Genomic_DNA"/>
</dbReference>
<evidence type="ECO:0000313" key="1">
    <source>
        <dbReference type="EMBL" id="PWY75747.1"/>
    </source>
</evidence>
<dbReference type="SUPFAM" id="SSF52047">
    <property type="entry name" value="RNI-like"/>
    <property type="match status" value="1"/>
</dbReference>
<protein>
    <submittedName>
        <fullName evidence="1">Uncharacterized protein</fullName>
    </submittedName>
</protein>
<dbReference type="Proteomes" id="UP000246171">
    <property type="component" value="Unassembled WGS sequence"/>
</dbReference>
<evidence type="ECO:0000313" key="2">
    <source>
        <dbReference type="Proteomes" id="UP000246171"/>
    </source>
</evidence>
<organism evidence="1 2">
    <name type="scientific">Aspergillus eucalypticola (strain CBS 122712 / IBT 29274)</name>
    <dbReference type="NCBI Taxonomy" id="1448314"/>
    <lineage>
        <taxon>Eukaryota</taxon>
        <taxon>Fungi</taxon>
        <taxon>Dikarya</taxon>
        <taxon>Ascomycota</taxon>
        <taxon>Pezizomycotina</taxon>
        <taxon>Eurotiomycetes</taxon>
        <taxon>Eurotiomycetidae</taxon>
        <taxon>Eurotiales</taxon>
        <taxon>Aspergillaceae</taxon>
        <taxon>Aspergillus</taxon>
        <taxon>Aspergillus subgen. Circumdati</taxon>
    </lineage>
</organism>
<proteinExistence type="predicted"/>
<reference evidence="1" key="1">
    <citation type="submission" date="2016-12" db="EMBL/GenBank/DDBJ databases">
        <title>The genomes of Aspergillus section Nigri reveals drivers in fungal speciation.</title>
        <authorList>
            <consortium name="DOE Joint Genome Institute"/>
            <person name="Vesth T.C."/>
            <person name="Nybo J."/>
            <person name="Theobald S."/>
            <person name="Brandl J."/>
            <person name="Frisvad J.C."/>
            <person name="Nielsen K.F."/>
            <person name="Lyhne E.K."/>
            <person name="Kogle M.E."/>
            <person name="Kuo A."/>
            <person name="Riley R."/>
            <person name="Clum A."/>
            <person name="Nolan M."/>
            <person name="Lipzen A."/>
            <person name="Salamov A."/>
            <person name="Henrissat B."/>
            <person name="Wiebenga A."/>
            <person name="De vries R.P."/>
            <person name="Grigoriev I.V."/>
            <person name="Mortensen U.H."/>
            <person name="Andersen M.R."/>
            <person name="Baker S.E."/>
        </authorList>
    </citation>
    <scope>NUCLEOTIDE SEQUENCE</scope>
    <source>
        <strain evidence="1">CBS 122712</strain>
    </source>
</reference>
<name>A0A317VRW1_ASPEC</name>
<sequence>MLDRLPDIVLLQTWECLGPAAHSAFSNDEGCPLCTKLFHVHTGSFPRFENVPYLPFIASATQNTRRYIHIASAIQILSVEDLLVGRVPKTPLPLDSVLLEALLQPLKALPDQVCWWREVLEAGRKDTWFSILLLQLPNLRKLELKYLDTISSYPQFASLAIDNYKLPSFTEEGDATDLLDASSLCPILPLYQSYFHSDLTHLTLHGCSTIATLPGLLTRLPKLKSLIYRHNDSGLPQVKTPATIDHTNQDAGINTSMRQASPVARTQHVATSTPINILNPAELTLGTVERSFRMKGYERRVFHSLRQVRIRFQNGIFSNVWVGNDLWDVLPLSLEGLFLEDCDRGIMPVLASQLRQVLESQVGTKEYVLFPVMETVVLQQPIDEVDRVPFGSEYEYLNMQLSQLITSK</sequence>
<dbReference type="VEuPathDB" id="FungiDB:BO83DRAFT_463436"/>
<gene>
    <name evidence="1" type="ORF">BO83DRAFT_463436</name>
</gene>
<dbReference type="GeneID" id="37059313"/>
<dbReference type="OrthoDB" id="4431514at2759"/>
<accession>A0A317VRW1</accession>
<comment type="caution">
    <text evidence="1">The sequence shown here is derived from an EMBL/GenBank/DDBJ whole genome shotgun (WGS) entry which is preliminary data.</text>
</comment>
<dbReference type="AlphaFoldDB" id="A0A317VRW1"/>
<dbReference type="RefSeq" id="XP_025389277.1">
    <property type="nucleotide sequence ID" value="XM_025537351.1"/>
</dbReference>